<dbReference type="Proteomes" id="UP000014227">
    <property type="component" value="Chromosome I"/>
</dbReference>
<sequence length="691" mass="78110">MSEEKTPGGNRGGRQGHNSAKTISLEKLLGPNGPLARHLKSYEFRAEQLEVATAIEQAMEEGKVCLVEAGTGVGKTLAYLIPAVREALKGRITVISTHTIGLQTQLIQKDIPLALSLFPGAKDRVRATLMKGRGNYLCKLELENAKHNLFLLGDPLFKQVERWQSRPGCSGDVADLPFPFSAWNEIACNVDTCRGQECRFYEECFYYRMRHEATESEIIVVNHALFLSDLALRYTEPEAGILPDYHHVVLDEAHHIEDVATKTFGIEYSARRLSNLLERIGYRNDLDIDKTRLQALEQMNAELFTLLAQGKRSEYLLEEGLDEQKLQQASELAALLQNSLRALEGELLDIARQDESLRDVAEGLGHLCGRAREELQLLFSEQQENHIRWVEVYGETVRTAKAREAQSNIPLPRVVLHRTPVSIAEVLDKALWQSERLLRRTGSVTLISATLATSGSFEFLRKRLGIPEDAIERIVGSPFRYKEQALLYVPAHLPEPTSQPSPCYIEQVVEEIVRILNLTEGRAFLLFTSRAMLDAVKERLRLLVPYPLFVQGEMPAGMLLEAFRNSQNGCLLGLQTFWEGVDIPGDALSCVIIDRLPFAVPDSPIMRARQKEIVEQEGDWFRDLAMPIAQIKLKQGFGRLIRSHSDRGIVCILDTRLIKRGYGAEFVRHLPPASRASKWFRVERFWREGRV</sequence>
<protein>
    <recommendedName>
        <fullName evidence="12">DNA 5'-3' helicase</fullName>
        <ecNumber evidence="12">5.6.2.3</ecNumber>
    </recommendedName>
</protein>
<dbReference type="InParanoid" id="S0EZ75"/>
<dbReference type="InterPro" id="IPR010614">
    <property type="entry name" value="RAD3-like_helicase_DEAD"/>
</dbReference>
<gene>
    <name evidence="16" type="ORF">CCALI_01727</name>
</gene>
<name>S0EZ75_CHTCT</name>
<dbReference type="GO" id="GO:0043139">
    <property type="term" value="F:5'-3' DNA helicase activity"/>
    <property type="evidence" value="ECO:0007669"/>
    <property type="project" value="UniProtKB-EC"/>
</dbReference>
<dbReference type="FunCoup" id="S0EZ75">
    <property type="interactions" value="172"/>
</dbReference>
<dbReference type="AlphaFoldDB" id="S0EZ75"/>
<keyword evidence="5 16" id="KW-0347">Helicase</keyword>
<dbReference type="PROSITE" id="PS51193">
    <property type="entry name" value="HELICASE_ATP_BIND_2"/>
    <property type="match status" value="1"/>
</dbReference>
<evidence type="ECO:0000256" key="14">
    <source>
        <dbReference type="SAM" id="Coils"/>
    </source>
</evidence>
<dbReference type="STRING" id="454171.CP488_02365"/>
<accession>S0EZ75</accession>
<dbReference type="Pfam" id="PF06733">
    <property type="entry name" value="DEAD_2"/>
    <property type="match status" value="1"/>
</dbReference>
<evidence type="ECO:0000256" key="11">
    <source>
        <dbReference type="ARBA" id="ARBA00038058"/>
    </source>
</evidence>
<evidence type="ECO:0000256" key="8">
    <source>
        <dbReference type="ARBA" id="ARBA00023014"/>
    </source>
</evidence>
<dbReference type="InterPro" id="IPR027417">
    <property type="entry name" value="P-loop_NTPase"/>
</dbReference>
<dbReference type="Pfam" id="PF00270">
    <property type="entry name" value="DEAD"/>
    <property type="match status" value="1"/>
</dbReference>
<feature type="coiled-coil region" evidence="14">
    <location>
        <begin position="326"/>
        <end position="353"/>
    </location>
</feature>
<dbReference type="PANTHER" id="PTHR11472:SF34">
    <property type="entry name" value="REGULATOR OF TELOMERE ELONGATION HELICASE 1"/>
    <property type="match status" value="1"/>
</dbReference>
<evidence type="ECO:0000256" key="7">
    <source>
        <dbReference type="ARBA" id="ARBA00023004"/>
    </source>
</evidence>
<keyword evidence="17" id="KW-1185">Reference proteome</keyword>
<comment type="similarity">
    <text evidence="11">Belongs to the helicase family. DinG subfamily.</text>
</comment>
<dbReference type="EMBL" id="HF951689">
    <property type="protein sequence ID" value="CCW35540.1"/>
    <property type="molecule type" value="Genomic_DNA"/>
</dbReference>
<keyword evidence="10" id="KW-0413">Isomerase</keyword>
<keyword evidence="14" id="KW-0175">Coiled coil</keyword>
<dbReference type="InterPro" id="IPR045028">
    <property type="entry name" value="DinG/Rad3-like"/>
</dbReference>
<evidence type="ECO:0000313" key="17">
    <source>
        <dbReference type="Proteomes" id="UP000014227"/>
    </source>
</evidence>
<dbReference type="PATRIC" id="fig|1303518.3.peg.1782"/>
<dbReference type="SMART" id="SM00491">
    <property type="entry name" value="HELICc2"/>
    <property type="match status" value="1"/>
</dbReference>
<evidence type="ECO:0000256" key="9">
    <source>
        <dbReference type="ARBA" id="ARBA00023125"/>
    </source>
</evidence>
<keyword evidence="7" id="KW-0408">Iron</keyword>
<keyword evidence="3" id="KW-0547">Nucleotide-binding</keyword>
<dbReference type="InterPro" id="IPR014001">
    <property type="entry name" value="Helicase_ATP-bd"/>
</dbReference>
<dbReference type="GO" id="GO:0051536">
    <property type="term" value="F:iron-sulfur cluster binding"/>
    <property type="evidence" value="ECO:0007669"/>
    <property type="project" value="UniProtKB-KW"/>
</dbReference>
<evidence type="ECO:0000313" key="16">
    <source>
        <dbReference type="EMBL" id="CCW35540.1"/>
    </source>
</evidence>
<dbReference type="PANTHER" id="PTHR11472">
    <property type="entry name" value="DNA REPAIR DEAD HELICASE RAD3/XP-D SUBFAMILY MEMBER"/>
    <property type="match status" value="1"/>
</dbReference>
<evidence type="ECO:0000256" key="3">
    <source>
        <dbReference type="ARBA" id="ARBA00022741"/>
    </source>
</evidence>
<dbReference type="InterPro" id="IPR014013">
    <property type="entry name" value="Helic_SF1/SF2_ATP-bd_DinG/Rad3"/>
</dbReference>
<proteinExistence type="inferred from homology"/>
<evidence type="ECO:0000259" key="15">
    <source>
        <dbReference type="PROSITE" id="PS51193"/>
    </source>
</evidence>
<dbReference type="GO" id="GO:0016887">
    <property type="term" value="F:ATP hydrolysis activity"/>
    <property type="evidence" value="ECO:0007669"/>
    <property type="project" value="RHEA"/>
</dbReference>
<comment type="catalytic activity">
    <reaction evidence="13">
        <text>ATP + H2O = ADP + phosphate + H(+)</text>
        <dbReference type="Rhea" id="RHEA:13065"/>
        <dbReference type="ChEBI" id="CHEBI:15377"/>
        <dbReference type="ChEBI" id="CHEBI:15378"/>
        <dbReference type="ChEBI" id="CHEBI:30616"/>
        <dbReference type="ChEBI" id="CHEBI:43474"/>
        <dbReference type="ChEBI" id="CHEBI:456216"/>
        <dbReference type="EC" id="5.6.2.3"/>
    </reaction>
</comment>
<dbReference type="RefSeq" id="WP_016483070.1">
    <property type="nucleotide sequence ID" value="NC_021487.1"/>
</dbReference>
<dbReference type="Pfam" id="PF13307">
    <property type="entry name" value="Helicase_C_2"/>
    <property type="match status" value="1"/>
</dbReference>
<dbReference type="eggNOG" id="COG1199">
    <property type="taxonomic scope" value="Bacteria"/>
</dbReference>
<evidence type="ECO:0000256" key="13">
    <source>
        <dbReference type="ARBA" id="ARBA00048954"/>
    </source>
</evidence>
<evidence type="ECO:0000256" key="1">
    <source>
        <dbReference type="ARBA" id="ARBA00001966"/>
    </source>
</evidence>
<keyword evidence="8" id="KW-0411">Iron-sulfur</keyword>
<dbReference type="InterPro" id="IPR006555">
    <property type="entry name" value="ATP-dep_Helicase_C"/>
</dbReference>
<dbReference type="HOGENOM" id="CLU_012117_2_0_0"/>
<evidence type="ECO:0000256" key="4">
    <source>
        <dbReference type="ARBA" id="ARBA00022801"/>
    </source>
</evidence>
<keyword evidence="4 16" id="KW-0378">Hydrolase</keyword>
<evidence type="ECO:0000256" key="10">
    <source>
        <dbReference type="ARBA" id="ARBA00023235"/>
    </source>
</evidence>
<evidence type="ECO:0000256" key="5">
    <source>
        <dbReference type="ARBA" id="ARBA00022806"/>
    </source>
</evidence>
<dbReference type="SMART" id="SM00487">
    <property type="entry name" value="DEXDc"/>
    <property type="match status" value="1"/>
</dbReference>
<dbReference type="GO" id="GO:0006139">
    <property type="term" value="P:nucleobase-containing compound metabolic process"/>
    <property type="evidence" value="ECO:0007669"/>
    <property type="project" value="InterPro"/>
</dbReference>
<dbReference type="GO" id="GO:0046872">
    <property type="term" value="F:metal ion binding"/>
    <property type="evidence" value="ECO:0007669"/>
    <property type="project" value="UniProtKB-KW"/>
</dbReference>
<reference evidence="17" key="1">
    <citation type="submission" date="2013-03" db="EMBL/GenBank/DDBJ databases">
        <title>Genome sequence of Chthonomonas calidirosea, the first sequenced genome from the Armatimonadetes phylum (formally candidate division OP10).</title>
        <authorList>
            <person name="Lee K.C.Y."/>
            <person name="Morgan X.C."/>
            <person name="Dunfield P.F."/>
            <person name="Tamas I."/>
            <person name="Houghton K.M."/>
            <person name="Vyssotski M."/>
            <person name="Ryan J.L.J."/>
            <person name="Lagutin K."/>
            <person name="McDonald I.R."/>
            <person name="Stott M.B."/>
        </authorList>
    </citation>
    <scope>NUCLEOTIDE SEQUENCE [LARGE SCALE GENOMIC DNA]</scope>
    <source>
        <strain evidence="17">DSM 23976 / ICMP 18418 / T49</strain>
    </source>
</reference>
<organism evidence="16 17">
    <name type="scientific">Chthonomonas calidirosea (strain DSM 23976 / ICMP 18418 / T49)</name>
    <dbReference type="NCBI Taxonomy" id="1303518"/>
    <lineage>
        <taxon>Bacteria</taxon>
        <taxon>Bacillati</taxon>
        <taxon>Armatimonadota</taxon>
        <taxon>Chthonomonadia</taxon>
        <taxon>Chthonomonadales</taxon>
        <taxon>Chthonomonadaceae</taxon>
        <taxon>Chthonomonas</taxon>
    </lineage>
</organism>
<dbReference type="InterPro" id="IPR011545">
    <property type="entry name" value="DEAD/DEAH_box_helicase_dom"/>
</dbReference>
<dbReference type="EC" id="5.6.2.3" evidence="12"/>
<keyword evidence="9" id="KW-0238">DNA-binding</keyword>
<dbReference type="GO" id="GO:0005524">
    <property type="term" value="F:ATP binding"/>
    <property type="evidence" value="ECO:0007669"/>
    <property type="project" value="UniProtKB-KW"/>
</dbReference>
<dbReference type="Gene3D" id="3.40.50.300">
    <property type="entry name" value="P-loop containing nucleotide triphosphate hydrolases"/>
    <property type="match status" value="2"/>
</dbReference>
<dbReference type="GO" id="GO:0003677">
    <property type="term" value="F:DNA binding"/>
    <property type="evidence" value="ECO:0007669"/>
    <property type="project" value="UniProtKB-KW"/>
</dbReference>
<dbReference type="OrthoDB" id="9803913at2"/>
<comment type="cofactor">
    <cofactor evidence="1">
        <name>[4Fe-4S] cluster</name>
        <dbReference type="ChEBI" id="CHEBI:49883"/>
    </cofactor>
</comment>
<evidence type="ECO:0000256" key="12">
    <source>
        <dbReference type="ARBA" id="ARBA00044969"/>
    </source>
</evidence>
<dbReference type="KEGG" id="ccz:CCALI_01727"/>
<keyword evidence="6" id="KW-0067">ATP-binding</keyword>
<evidence type="ECO:0000256" key="2">
    <source>
        <dbReference type="ARBA" id="ARBA00022723"/>
    </source>
</evidence>
<keyword evidence="2" id="KW-0479">Metal-binding</keyword>
<feature type="domain" description="Helicase ATP-binding" evidence="15">
    <location>
        <begin position="34"/>
        <end position="303"/>
    </location>
</feature>
<evidence type="ECO:0000256" key="6">
    <source>
        <dbReference type="ARBA" id="ARBA00022840"/>
    </source>
</evidence>
<dbReference type="SUPFAM" id="SSF52540">
    <property type="entry name" value="P-loop containing nucleoside triphosphate hydrolases"/>
    <property type="match status" value="1"/>
</dbReference>